<proteinExistence type="predicted"/>
<feature type="compositionally biased region" description="Basic and acidic residues" evidence="1">
    <location>
        <begin position="1"/>
        <end position="22"/>
    </location>
</feature>
<gene>
    <name evidence="2" type="ORF">NX794_35420</name>
</gene>
<organism evidence="2 3">
    <name type="scientific">Streptomyces pyxinicus</name>
    <dbReference type="NCBI Taxonomy" id="2970331"/>
    <lineage>
        <taxon>Bacteria</taxon>
        <taxon>Bacillati</taxon>
        <taxon>Actinomycetota</taxon>
        <taxon>Actinomycetes</taxon>
        <taxon>Kitasatosporales</taxon>
        <taxon>Streptomycetaceae</taxon>
        <taxon>Streptomyces</taxon>
    </lineage>
</organism>
<comment type="caution">
    <text evidence="2">The sequence shown here is derived from an EMBL/GenBank/DDBJ whole genome shotgun (WGS) entry which is preliminary data.</text>
</comment>
<keyword evidence="3" id="KW-1185">Reference proteome</keyword>
<protein>
    <submittedName>
        <fullName evidence="2">Uncharacterized protein</fullName>
    </submittedName>
</protein>
<accession>A0ABT2BD54</accession>
<name>A0ABT2BD54_9ACTN</name>
<sequence>MSAPRRRWDGPHPDEPLEEYLRRGGLSSRIGQAMPQQMPRRRPGHLRPCRRAAPTEDGLRADDIDQRELSAILREPIQGTDPPGGFVPAVAPMLTAVGRRGEQIEPHRDGDASGSLDEAVSLLADNAGQRLIWAAARALHSQPDGDARPEGVCT</sequence>
<dbReference type="Proteomes" id="UP001205612">
    <property type="component" value="Unassembled WGS sequence"/>
</dbReference>
<feature type="compositionally biased region" description="Basic and acidic residues" evidence="1">
    <location>
        <begin position="53"/>
        <end position="63"/>
    </location>
</feature>
<feature type="region of interest" description="Disordered" evidence="1">
    <location>
        <begin position="1"/>
        <end position="63"/>
    </location>
</feature>
<evidence type="ECO:0000313" key="3">
    <source>
        <dbReference type="Proteomes" id="UP001205612"/>
    </source>
</evidence>
<dbReference type="RefSeq" id="WP_258783824.1">
    <property type="nucleotide sequence ID" value="NZ_JANUGP010000057.1"/>
</dbReference>
<feature type="compositionally biased region" description="Basic residues" evidence="1">
    <location>
        <begin position="39"/>
        <end position="50"/>
    </location>
</feature>
<evidence type="ECO:0000256" key="1">
    <source>
        <dbReference type="SAM" id="MobiDB-lite"/>
    </source>
</evidence>
<reference evidence="2 3" key="1">
    <citation type="submission" date="2022-08" db="EMBL/GenBank/DDBJ databases">
        <authorList>
            <person name="Somphong A."/>
            <person name="Phongsopitanun W."/>
        </authorList>
    </citation>
    <scope>NUCLEOTIDE SEQUENCE [LARGE SCALE GENOMIC DNA]</scope>
    <source>
        <strain evidence="2 3">LP11</strain>
    </source>
</reference>
<evidence type="ECO:0000313" key="2">
    <source>
        <dbReference type="EMBL" id="MCS0606461.1"/>
    </source>
</evidence>
<dbReference type="EMBL" id="JANUGP010000057">
    <property type="protein sequence ID" value="MCS0606461.1"/>
    <property type="molecule type" value="Genomic_DNA"/>
</dbReference>